<accession>A0A372ZN99</accession>
<organism evidence="1 2">
    <name type="scientific">Kitasatospora xanthocidica</name>
    <dbReference type="NCBI Taxonomy" id="83382"/>
    <lineage>
        <taxon>Bacteria</taxon>
        <taxon>Bacillati</taxon>
        <taxon>Actinomycetota</taxon>
        <taxon>Actinomycetes</taxon>
        <taxon>Kitasatosporales</taxon>
        <taxon>Streptomycetaceae</taxon>
        <taxon>Kitasatospora</taxon>
    </lineage>
</organism>
<name>A0A372ZN99_9ACTN</name>
<reference evidence="1 2" key="1">
    <citation type="submission" date="2018-08" db="EMBL/GenBank/DDBJ databases">
        <title>Diversity &amp; Physiological Properties of Lignin-Decomposing Actinobacteria from Soil.</title>
        <authorList>
            <person name="Roh S.G."/>
            <person name="Kim S.B."/>
        </authorList>
    </citation>
    <scope>NUCLEOTIDE SEQUENCE [LARGE SCALE GENOMIC DNA]</scope>
    <source>
        <strain evidence="1 2">MMS17-GH009</strain>
    </source>
</reference>
<evidence type="ECO:0000313" key="2">
    <source>
        <dbReference type="Proteomes" id="UP000263377"/>
    </source>
</evidence>
<gene>
    <name evidence="1" type="ORF">DR950_03810</name>
</gene>
<dbReference type="InterPro" id="IPR027417">
    <property type="entry name" value="P-loop_NTPase"/>
</dbReference>
<dbReference type="AlphaFoldDB" id="A0A372ZN99"/>
<sequence length="337" mass="36723">MAVPQLIVVSPRGSGTPLLARITTALGYTPYGTMSGTQPDNGERPGPGEVSRLLRAAYGQDEAARLLRGQRDHREDLEAAFQQAVNALWRVWWTRLGQPVTAASPVDPALEERLTRVPDTDLPRLLPGHGCWYVNSLDLERADAGLLRTWHATARPPIVYHHRDVRDRVVQQIHLLSRPAGRVGSLPDHLVYRDIVSALPTMDARITLALTDPGFPGIREARHCQWLLRHPAVCVLTHEELAGPAQGGTTEARDRALRRLLTATGHPDPAAALAALPEAPVAGSGELAVGGWREHFSAEHERLLHRHHGDLLLAPAPDCGAPAVDPRRPGVPLPSCR</sequence>
<protein>
    <recommendedName>
        <fullName evidence="3">Sulfotransferase family protein</fullName>
    </recommendedName>
</protein>
<dbReference type="Proteomes" id="UP000263377">
    <property type="component" value="Unassembled WGS sequence"/>
</dbReference>
<comment type="caution">
    <text evidence="1">The sequence shown here is derived from an EMBL/GenBank/DDBJ whole genome shotgun (WGS) entry which is preliminary data.</text>
</comment>
<dbReference type="EMBL" id="QVIG01000001">
    <property type="protein sequence ID" value="RGD57034.1"/>
    <property type="molecule type" value="Genomic_DNA"/>
</dbReference>
<evidence type="ECO:0000313" key="1">
    <source>
        <dbReference type="EMBL" id="RGD57034.1"/>
    </source>
</evidence>
<keyword evidence="2" id="KW-1185">Reference proteome</keyword>
<evidence type="ECO:0008006" key="3">
    <source>
        <dbReference type="Google" id="ProtNLM"/>
    </source>
</evidence>
<dbReference type="RefSeq" id="WP_117485754.1">
    <property type="nucleotide sequence ID" value="NZ_QVIG01000001.1"/>
</dbReference>
<dbReference type="SUPFAM" id="SSF52540">
    <property type="entry name" value="P-loop containing nucleoside triphosphate hydrolases"/>
    <property type="match status" value="1"/>
</dbReference>
<proteinExistence type="predicted"/>